<dbReference type="EMBL" id="QJKJ01010339">
    <property type="protein sequence ID" value="RDX73965.1"/>
    <property type="molecule type" value="Genomic_DNA"/>
</dbReference>
<evidence type="ECO:0000259" key="1">
    <source>
        <dbReference type="Pfam" id="PF24925"/>
    </source>
</evidence>
<dbReference type="Pfam" id="PF24925">
    <property type="entry name" value="DUF7746"/>
    <property type="match status" value="1"/>
</dbReference>
<sequence length="62" mass="6966">MAATAYKTKGCLNKSAAIAIILGFTKQLKGDLNIFKERTTSQLANLRCPTMSDHRWYKDAFL</sequence>
<dbReference type="Proteomes" id="UP000257109">
    <property type="component" value="Unassembled WGS sequence"/>
</dbReference>
<evidence type="ECO:0000313" key="3">
    <source>
        <dbReference type="Proteomes" id="UP000257109"/>
    </source>
</evidence>
<dbReference type="AlphaFoldDB" id="A0A371F6U3"/>
<gene>
    <name evidence="2" type="ORF">CR513_46343</name>
</gene>
<accession>A0A371F6U3</accession>
<organism evidence="2 3">
    <name type="scientific">Mucuna pruriens</name>
    <name type="common">Velvet bean</name>
    <name type="synonym">Dolichos pruriens</name>
    <dbReference type="NCBI Taxonomy" id="157652"/>
    <lineage>
        <taxon>Eukaryota</taxon>
        <taxon>Viridiplantae</taxon>
        <taxon>Streptophyta</taxon>
        <taxon>Embryophyta</taxon>
        <taxon>Tracheophyta</taxon>
        <taxon>Spermatophyta</taxon>
        <taxon>Magnoliopsida</taxon>
        <taxon>eudicotyledons</taxon>
        <taxon>Gunneridae</taxon>
        <taxon>Pentapetalae</taxon>
        <taxon>rosids</taxon>
        <taxon>fabids</taxon>
        <taxon>Fabales</taxon>
        <taxon>Fabaceae</taxon>
        <taxon>Papilionoideae</taxon>
        <taxon>50 kb inversion clade</taxon>
        <taxon>NPAAA clade</taxon>
        <taxon>indigoferoid/millettioid clade</taxon>
        <taxon>Phaseoleae</taxon>
        <taxon>Mucuna</taxon>
    </lineage>
</organism>
<comment type="caution">
    <text evidence="2">The sequence shown here is derived from an EMBL/GenBank/DDBJ whole genome shotgun (WGS) entry which is preliminary data.</text>
</comment>
<feature type="non-terminal residue" evidence="2">
    <location>
        <position position="1"/>
    </location>
</feature>
<evidence type="ECO:0000313" key="2">
    <source>
        <dbReference type="EMBL" id="RDX73965.1"/>
    </source>
</evidence>
<protein>
    <recommendedName>
        <fullName evidence="1">DUF7746 domain-containing protein</fullName>
    </recommendedName>
</protein>
<name>A0A371F6U3_MUCPR</name>
<keyword evidence="3" id="KW-1185">Reference proteome</keyword>
<proteinExistence type="predicted"/>
<feature type="domain" description="DUF7746" evidence="1">
    <location>
        <begin position="1"/>
        <end position="41"/>
    </location>
</feature>
<dbReference type="InterPro" id="IPR056648">
    <property type="entry name" value="DUF7746"/>
</dbReference>
<reference evidence="2" key="1">
    <citation type="submission" date="2018-05" db="EMBL/GenBank/DDBJ databases">
        <title>Draft genome of Mucuna pruriens seed.</title>
        <authorList>
            <person name="Nnadi N.E."/>
            <person name="Vos R."/>
            <person name="Hasami M.H."/>
            <person name="Devisetty U.K."/>
            <person name="Aguiy J.C."/>
        </authorList>
    </citation>
    <scope>NUCLEOTIDE SEQUENCE [LARGE SCALE GENOMIC DNA]</scope>
    <source>
        <strain evidence="2">JCA_2017</strain>
    </source>
</reference>